<reference evidence="6 7" key="1">
    <citation type="submission" date="2018-04" db="EMBL/GenBank/DDBJ databases">
        <title>Genomic Encyclopedia of Archaeal and Bacterial Type Strains, Phase II (KMG-II): from individual species to whole genera.</title>
        <authorList>
            <person name="Goeker M."/>
        </authorList>
    </citation>
    <scope>NUCLEOTIDE SEQUENCE [LARGE SCALE GENOMIC DNA]</scope>
    <source>
        <strain evidence="6 7">DSM 23382</strain>
    </source>
</reference>
<dbReference type="Proteomes" id="UP000244081">
    <property type="component" value="Unassembled WGS sequence"/>
</dbReference>
<evidence type="ECO:0000256" key="1">
    <source>
        <dbReference type="ARBA" id="ARBA00009437"/>
    </source>
</evidence>
<proteinExistence type="inferred from homology"/>
<keyword evidence="4" id="KW-0804">Transcription</keyword>
<dbReference type="GO" id="GO:0003700">
    <property type="term" value="F:DNA-binding transcription factor activity"/>
    <property type="evidence" value="ECO:0007669"/>
    <property type="project" value="InterPro"/>
</dbReference>
<keyword evidence="2" id="KW-0805">Transcription regulation</keyword>
<evidence type="ECO:0000256" key="2">
    <source>
        <dbReference type="ARBA" id="ARBA00023015"/>
    </source>
</evidence>
<gene>
    <name evidence="6" type="ORF">C8N35_1011193</name>
</gene>
<dbReference type="Pfam" id="PF00126">
    <property type="entry name" value="HTH_1"/>
    <property type="match status" value="1"/>
</dbReference>
<dbReference type="GO" id="GO:0000976">
    <property type="term" value="F:transcription cis-regulatory region binding"/>
    <property type="evidence" value="ECO:0007669"/>
    <property type="project" value="TreeGrafter"/>
</dbReference>
<name>A0A2T5VHB5_9HYPH</name>
<organism evidence="6 7">
    <name type="scientific">Breoghania corrubedonensis</name>
    <dbReference type="NCBI Taxonomy" id="665038"/>
    <lineage>
        <taxon>Bacteria</taxon>
        <taxon>Pseudomonadati</taxon>
        <taxon>Pseudomonadota</taxon>
        <taxon>Alphaproteobacteria</taxon>
        <taxon>Hyphomicrobiales</taxon>
        <taxon>Stappiaceae</taxon>
        <taxon>Breoghania</taxon>
    </lineage>
</organism>
<dbReference type="InterPro" id="IPR005119">
    <property type="entry name" value="LysR_subst-bd"/>
</dbReference>
<dbReference type="InterPro" id="IPR036388">
    <property type="entry name" value="WH-like_DNA-bd_sf"/>
</dbReference>
<evidence type="ECO:0000313" key="6">
    <source>
        <dbReference type="EMBL" id="PTW63142.1"/>
    </source>
</evidence>
<dbReference type="InterPro" id="IPR036390">
    <property type="entry name" value="WH_DNA-bd_sf"/>
</dbReference>
<keyword evidence="7" id="KW-1185">Reference proteome</keyword>
<dbReference type="EMBL" id="QAYG01000001">
    <property type="protein sequence ID" value="PTW63142.1"/>
    <property type="molecule type" value="Genomic_DNA"/>
</dbReference>
<protein>
    <submittedName>
        <fullName evidence="6">DNA-binding transcriptional LysR family regulator</fullName>
    </submittedName>
</protein>
<sequence>MIMNIRDIEAFVAVAEAGSVNRAAHRLNLSQPAVTRRLQNFEAALGDAALLDRSAKPPVLTPHGRQVLENCRSVLKALRELKANSTPGVPSGTFRLGVAHGLSDIVLSSPLDDLRQRYAQVQLRISAQWTSGLVEDVRNGSLDCAIALIESNSALPSSLNAAALDVEDLVIVGSRQFELSGANRVAGLNDIANQGWILNPPGCGYRAAIQRLFDRQGMALDIAAEVFGHDLQLSLVARGAGLTIVPRRKLETSIHRPALRIIRVSGLELQTTITLLHGDALGSFASVTDWLHARISAELNEPTITA</sequence>
<dbReference type="CDD" id="cd05466">
    <property type="entry name" value="PBP2_LTTR_substrate"/>
    <property type="match status" value="1"/>
</dbReference>
<comment type="similarity">
    <text evidence="1">Belongs to the LysR transcriptional regulatory family.</text>
</comment>
<comment type="caution">
    <text evidence="6">The sequence shown here is derived from an EMBL/GenBank/DDBJ whole genome shotgun (WGS) entry which is preliminary data.</text>
</comment>
<dbReference type="PANTHER" id="PTHR30126">
    <property type="entry name" value="HTH-TYPE TRANSCRIPTIONAL REGULATOR"/>
    <property type="match status" value="1"/>
</dbReference>
<evidence type="ECO:0000256" key="3">
    <source>
        <dbReference type="ARBA" id="ARBA00023125"/>
    </source>
</evidence>
<dbReference type="SUPFAM" id="SSF53850">
    <property type="entry name" value="Periplasmic binding protein-like II"/>
    <property type="match status" value="1"/>
</dbReference>
<dbReference type="Pfam" id="PF03466">
    <property type="entry name" value="LysR_substrate"/>
    <property type="match status" value="1"/>
</dbReference>
<dbReference type="SUPFAM" id="SSF46785">
    <property type="entry name" value="Winged helix' DNA-binding domain"/>
    <property type="match status" value="1"/>
</dbReference>
<evidence type="ECO:0000313" key="7">
    <source>
        <dbReference type="Proteomes" id="UP000244081"/>
    </source>
</evidence>
<dbReference type="PANTHER" id="PTHR30126:SF39">
    <property type="entry name" value="HTH-TYPE TRANSCRIPTIONAL REGULATOR CYSL"/>
    <property type="match status" value="1"/>
</dbReference>
<dbReference type="Gene3D" id="3.40.190.10">
    <property type="entry name" value="Periplasmic binding protein-like II"/>
    <property type="match status" value="2"/>
</dbReference>
<keyword evidence="3 6" id="KW-0238">DNA-binding</keyword>
<dbReference type="PROSITE" id="PS50931">
    <property type="entry name" value="HTH_LYSR"/>
    <property type="match status" value="1"/>
</dbReference>
<dbReference type="OrthoDB" id="9815174at2"/>
<dbReference type="Gene3D" id="1.10.10.10">
    <property type="entry name" value="Winged helix-like DNA-binding domain superfamily/Winged helix DNA-binding domain"/>
    <property type="match status" value="1"/>
</dbReference>
<feature type="domain" description="HTH lysR-type" evidence="5">
    <location>
        <begin position="3"/>
        <end position="61"/>
    </location>
</feature>
<dbReference type="AlphaFoldDB" id="A0A2T5VHB5"/>
<dbReference type="InterPro" id="IPR000847">
    <property type="entry name" value="LysR_HTH_N"/>
</dbReference>
<accession>A0A2T5VHB5</accession>
<evidence type="ECO:0000256" key="4">
    <source>
        <dbReference type="ARBA" id="ARBA00023163"/>
    </source>
</evidence>
<evidence type="ECO:0000259" key="5">
    <source>
        <dbReference type="PROSITE" id="PS50931"/>
    </source>
</evidence>